<proteinExistence type="predicted"/>
<name>A0A2S5B916_9BASI</name>
<keyword evidence="4" id="KW-1185">Reference proteome</keyword>
<dbReference type="EMBL" id="PJQD01000038">
    <property type="protein sequence ID" value="POY73211.1"/>
    <property type="molecule type" value="Genomic_DNA"/>
</dbReference>
<dbReference type="OrthoDB" id="2520872at2759"/>
<evidence type="ECO:0000313" key="3">
    <source>
        <dbReference type="EMBL" id="POY73211.1"/>
    </source>
</evidence>
<keyword evidence="2" id="KW-0812">Transmembrane</keyword>
<gene>
    <name evidence="3" type="ORF">BMF94_3544</name>
</gene>
<keyword evidence="2" id="KW-0472">Membrane</keyword>
<accession>A0A2S5B916</accession>
<organism evidence="3 4">
    <name type="scientific">Rhodotorula taiwanensis</name>
    <dbReference type="NCBI Taxonomy" id="741276"/>
    <lineage>
        <taxon>Eukaryota</taxon>
        <taxon>Fungi</taxon>
        <taxon>Dikarya</taxon>
        <taxon>Basidiomycota</taxon>
        <taxon>Pucciniomycotina</taxon>
        <taxon>Microbotryomycetes</taxon>
        <taxon>Sporidiobolales</taxon>
        <taxon>Sporidiobolaceae</taxon>
        <taxon>Rhodotorula</taxon>
    </lineage>
</organism>
<feature type="region of interest" description="Disordered" evidence="1">
    <location>
        <begin position="1"/>
        <end position="56"/>
    </location>
</feature>
<evidence type="ECO:0000256" key="2">
    <source>
        <dbReference type="SAM" id="Phobius"/>
    </source>
</evidence>
<dbReference type="STRING" id="741276.A0A2S5B916"/>
<reference evidence="3 4" key="1">
    <citation type="journal article" date="2018" name="Front. Microbiol.">
        <title>Prospects for Fungal Bioremediation of Acidic Radioactive Waste Sites: Characterization and Genome Sequence of Rhodotorula taiwanensis MD1149.</title>
        <authorList>
            <person name="Tkavc R."/>
            <person name="Matrosova V.Y."/>
            <person name="Grichenko O.E."/>
            <person name="Gostincar C."/>
            <person name="Volpe R.P."/>
            <person name="Klimenkova P."/>
            <person name="Gaidamakova E.K."/>
            <person name="Zhou C.E."/>
            <person name="Stewart B.J."/>
            <person name="Lyman M.G."/>
            <person name="Malfatti S.A."/>
            <person name="Rubinfeld B."/>
            <person name="Courtot M."/>
            <person name="Singh J."/>
            <person name="Dalgard C.L."/>
            <person name="Hamilton T."/>
            <person name="Frey K.G."/>
            <person name="Gunde-Cimerman N."/>
            <person name="Dugan L."/>
            <person name="Daly M.J."/>
        </authorList>
    </citation>
    <scope>NUCLEOTIDE SEQUENCE [LARGE SCALE GENOMIC DNA]</scope>
    <source>
        <strain evidence="3 4">MD1149</strain>
    </source>
</reference>
<dbReference type="AlphaFoldDB" id="A0A2S5B916"/>
<protein>
    <submittedName>
        <fullName evidence="3">Uncharacterized protein</fullName>
    </submittedName>
</protein>
<feature type="transmembrane region" description="Helical" evidence="2">
    <location>
        <begin position="77"/>
        <end position="97"/>
    </location>
</feature>
<sequence>MQHRYATLPQTPDYVLSQDPLGQDTPPAAATGGDSPDSDSDGSDEKESASTAAAVAARTDLARRELRSLLARQQRRHIVQVLLLAGVGIIALSLAFAPSARARPDALRPATSPGDALQLPSMLVGPRPRFAPDGQSMYKGCSYDGLLRAVQGATVRPDGLSTHPNYTNVDYTTLDPFEWSFDLPGLGTADAGGGQTVEITEKCPPMPVWTQAQACELLSAYGGLYSTGDSYTRHFYTALMMILRNRNDGAVRNYRTTDDCRHEHAFDDGKLCRERIDVDTNWEEHVCGNAAQVGYVEMFWPDKHTYEIYRDWHSRQPKRNQMYSPVFITGIGLHFSFNMSIPHIAPWIDTDFDFMNRQHPLPAKLFLGPHKPGVNQLEKWIPTQGPPRLAAYKKAMVEKLAQYSASPLAIEGSWRYLDTWRLSEGAVNLEKAYTILTLLDVLWGEIVAAGGLAELRATAGSAGRL</sequence>
<dbReference type="Proteomes" id="UP000237144">
    <property type="component" value="Unassembled WGS sequence"/>
</dbReference>
<evidence type="ECO:0000313" key="4">
    <source>
        <dbReference type="Proteomes" id="UP000237144"/>
    </source>
</evidence>
<evidence type="ECO:0000256" key="1">
    <source>
        <dbReference type="SAM" id="MobiDB-lite"/>
    </source>
</evidence>
<keyword evidence="2" id="KW-1133">Transmembrane helix</keyword>
<comment type="caution">
    <text evidence="3">The sequence shown here is derived from an EMBL/GenBank/DDBJ whole genome shotgun (WGS) entry which is preliminary data.</text>
</comment>